<dbReference type="OrthoDB" id="9999823at2759"/>
<reference evidence="2" key="1">
    <citation type="submission" date="2021-02" db="EMBL/GenBank/DDBJ databases">
        <authorList>
            <person name="Nowell W R."/>
        </authorList>
    </citation>
    <scope>NUCLEOTIDE SEQUENCE</scope>
</reference>
<protein>
    <recommendedName>
        <fullName evidence="5">B30.2/SPRY domain-containing protein</fullName>
    </recommendedName>
</protein>
<evidence type="ECO:0008006" key="5">
    <source>
        <dbReference type="Google" id="ProtNLM"/>
    </source>
</evidence>
<dbReference type="Proteomes" id="UP000663823">
    <property type="component" value="Unassembled WGS sequence"/>
</dbReference>
<sequence>MATSTTNDLRCTTCGKAAATFMCRGCLKDFCMRHASEHRQELAKQMDEDVISFHDQLRQNFDEQMKKSPDHTLMKQIDEWERNSIEKIRQTANDARQQLLNIIDKHMDKLKNDLECLTQELKKARDDDNFFENDLNKWITTLNELKKDLITPQTINVHYDNDTTSFISKIIINEKLNILYERFEQFFGDIFISDNGTVVTHNGSYCYASVRGKYEYTSGKHQIRFQIKHLSNKRWIFFGISYRDTSAVGYGSIGKTGYGFSGEDNVWYDGSAKQRFNGYTSDFEINDIIELLINCDQRTISLTNERTHKTHVLDVDITNCPFPWKMTVGLYFSPGDSVCILP</sequence>
<evidence type="ECO:0000313" key="4">
    <source>
        <dbReference type="Proteomes" id="UP000663882"/>
    </source>
</evidence>
<dbReference type="AlphaFoldDB" id="A0A814HII7"/>
<dbReference type="InterPro" id="IPR043136">
    <property type="entry name" value="B30.2/SPRY_sf"/>
</dbReference>
<evidence type="ECO:0000256" key="1">
    <source>
        <dbReference type="SAM" id="Coils"/>
    </source>
</evidence>
<accession>A0A814HII7</accession>
<dbReference type="InterPro" id="IPR013320">
    <property type="entry name" value="ConA-like_dom_sf"/>
</dbReference>
<feature type="coiled-coil region" evidence="1">
    <location>
        <begin position="85"/>
        <end position="134"/>
    </location>
</feature>
<keyword evidence="1" id="KW-0175">Coiled coil</keyword>
<dbReference type="EMBL" id="CAJOAX010000697">
    <property type="protein sequence ID" value="CAF3637085.1"/>
    <property type="molecule type" value="Genomic_DNA"/>
</dbReference>
<dbReference type="EMBL" id="CAJNOO010000683">
    <property type="protein sequence ID" value="CAF1010120.1"/>
    <property type="molecule type" value="Genomic_DNA"/>
</dbReference>
<proteinExistence type="predicted"/>
<evidence type="ECO:0000313" key="2">
    <source>
        <dbReference type="EMBL" id="CAF1010120.1"/>
    </source>
</evidence>
<comment type="caution">
    <text evidence="2">The sequence shown here is derived from an EMBL/GenBank/DDBJ whole genome shotgun (WGS) entry which is preliminary data.</text>
</comment>
<dbReference type="Gene3D" id="2.60.120.920">
    <property type="match status" value="1"/>
</dbReference>
<gene>
    <name evidence="3" type="ORF">OTI717_LOCUS8620</name>
    <name evidence="2" type="ORF">RFH988_LOCUS14632</name>
</gene>
<organism evidence="2 4">
    <name type="scientific">Rotaria sordida</name>
    <dbReference type="NCBI Taxonomy" id="392033"/>
    <lineage>
        <taxon>Eukaryota</taxon>
        <taxon>Metazoa</taxon>
        <taxon>Spiralia</taxon>
        <taxon>Gnathifera</taxon>
        <taxon>Rotifera</taxon>
        <taxon>Eurotatoria</taxon>
        <taxon>Bdelloidea</taxon>
        <taxon>Philodinida</taxon>
        <taxon>Philodinidae</taxon>
        <taxon>Rotaria</taxon>
    </lineage>
</organism>
<dbReference type="SUPFAM" id="SSF49899">
    <property type="entry name" value="Concanavalin A-like lectins/glucanases"/>
    <property type="match status" value="1"/>
</dbReference>
<name>A0A814HII7_9BILA</name>
<evidence type="ECO:0000313" key="3">
    <source>
        <dbReference type="EMBL" id="CAF3637085.1"/>
    </source>
</evidence>
<dbReference type="Proteomes" id="UP000663882">
    <property type="component" value="Unassembled WGS sequence"/>
</dbReference>
<dbReference type="CDD" id="cd19757">
    <property type="entry name" value="Bbox1"/>
    <property type="match status" value="1"/>
</dbReference>